<keyword evidence="3" id="KW-1185">Reference proteome</keyword>
<reference evidence="2 3" key="1">
    <citation type="journal article" date="2016" name="Mol. Biol. Evol.">
        <title>Comparative Genomics of Early-Diverging Mushroom-Forming Fungi Provides Insights into the Origins of Lignocellulose Decay Capabilities.</title>
        <authorList>
            <person name="Nagy L.G."/>
            <person name="Riley R."/>
            <person name="Tritt A."/>
            <person name="Adam C."/>
            <person name="Daum C."/>
            <person name="Floudas D."/>
            <person name="Sun H."/>
            <person name="Yadav J.S."/>
            <person name="Pangilinan J."/>
            <person name="Larsson K.H."/>
            <person name="Matsuura K."/>
            <person name="Barry K."/>
            <person name="Labutti K."/>
            <person name="Kuo R."/>
            <person name="Ohm R.A."/>
            <person name="Bhattacharya S.S."/>
            <person name="Shirouzu T."/>
            <person name="Yoshinaga Y."/>
            <person name="Martin F.M."/>
            <person name="Grigoriev I.V."/>
            <person name="Hibbett D.S."/>
        </authorList>
    </citation>
    <scope>NUCLEOTIDE SEQUENCE [LARGE SCALE GENOMIC DNA]</scope>
    <source>
        <strain evidence="2 3">HHB12733</strain>
    </source>
</reference>
<dbReference type="OrthoDB" id="10585373at2759"/>
<proteinExistence type="predicted"/>
<dbReference type="InParanoid" id="A0A165C8M5"/>
<accession>A0A165C8M5</accession>
<dbReference type="EMBL" id="KV424179">
    <property type="protein sequence ID" value="KZT50404.1"/>
    <property type="molecule type" value="Genomic_DNA"/>
</dbReference>
<evidence type="ECO:0008006" key="4">
    <source>
        <dbReference type="Google" id="ProtNLM"/>
    </source>
</evidence>
<evidence type="ECO:0000256" key="1">
    <source>
        <dbReference type="SAM" id="MobiDB-lite"/>
    </source>
</evidence>
<feature type="region of interest" description="Disordered" evidence="1">
    <location>
        <begin position="1"/>
        <end position="21"/>
    </location>
</feature>
<protein>
    <recommendedName>
        <fullName evidence="4">Metallothionein</fullName>
    </recommendedName>
</protein>
<organism evidence="2 3">
    <name type="scientific">Calocera cornea HHB12733</name>
    <dbReference type="NCBI Taxonomy" id="1353952"/>
    <lineage>
        <taxon>Eukaryota</taxon>
        <taxon>Fungi</taxon>
        <taxon>Dikarya</taxon>
        <taxon>Basidiomycota</taxon>
        <taxon>Agaricomycotina</taxon>
        <taxon>Dacrymycetes</taxon>
        <taxon>Dacrymycetales</taxon>
        <taxon>Dacrymycetaceae</taxon>
        <taxon>Calocera</taxon>
    </lineage>
</organism>
<sequence length="86" mass="8865">MMIVSPPSSPVPSTTDSKHPAQAGSILHINENCGSGHCNYTQDYQPTTMAAADITFSNAHCGNDSCKCGDACGCAVRAGQCNCGKK</sequence>
<dbReference type="AlphaFoldDB" id="A0A165C8M5"/>
<dbReference type="Proteomes" id="UP000076842">
    <property type="component" value="Unassembled WGS sequence"/>
</dbReference>
<evidence type="ECO:0000313" key="2">
    <source>
        <dbReference type="EMBL" id="KZT50404.1"/>
    </source>
</evidence>
<name>A0A165C8M5_9BASI</name>
<evidence type="ECO:0000313" key="3">
    <source>
        <dbReference type="Proteomes" id="UP000076842"/>
    </source>
</evidence>
<gene>
    <name evidence="2" type="ORF">CALCODRAFT_189301</name>
</gene>